<dbReference type="GO" id="GO:0004386">
    <property type="term" value="F:helicase activity"/>
    <property type="evidence" value="ECO:0007669"/>
    <property type="project" value="UniProtKB-KW"/>
</dbReference>
<keyword evidence="2" id="KW-0378">Hydrolase</keyword>
<keyword evidence="2" id="KW-0547">Nucleotide-binding</keyword>
<dbReference type="GO" id="GO:0003676">
    <property type="term" value="F:nucleic acid binding"/>
    <property type="evidence" value="ECO:0007669"/>
    <property type="project" value="InterPro"/>
</dbReference>
<keyword evidence="3" id="KW-1185">Reference proteome</keyword>
<keyword evidence="2" id="KW-0067">ATP-binding</keyword>
<dbReference type="Proteomes" id="UP000618733">
    <property type="component" value="Unassembled WGS sequence"/>
</dbReference>
<keyword evidence="2" id="KW-0347">Helicase</keyword>
<evidence type="ECO:0000259" key="1">
    <source>
        <dbReference type="SMART" id="SM00487"/>
    </source>
</evidence>
<dbReference type="SMART" id="SM00487">
    <property type="entry name" value="DEXDc"/>
    <property type="match status" value="1"/>
</dbReference>
<dbReference type="EMBL" id="JAEHOI010000001">
    <property type="protein sequence ID" value="MBK0420595.1"/>
    <property type="molecule type" value="Genomic_DNA"/>
</dbReference>
<reference evidence="2" key="1">
    <citation type="submission" date="2020-12" db="EMBL/GenBank/DDBJ databases">
        <title>Leucobacter sp. CAS2, isolated from Chromium sludge.</title>
        <authorList>
            <person name="Xu Z."/>
        </authorList>
    </citation>
    <scope>NUCLEOTIDE SEQUENCE</scope>
    <source>
        <strain evidence="2">CSA2</strain>
    </source>
</reference>
<evidence type="ECO:0000313" key="2">
    <source>
        <dbReference type="EMBL" id="MBK0420595.1"/>
    </source>
</evidence>
<protein>
    <submittedName>
        <fullName evidence="2">ATP-dependent helicase</fullName>
    </submittedName>
</protein>
<dbReference type="InterPro" id="IPR011545">
    <property type="entry name" value="DEAD/DEAH_box_helicase_dom"/>
</dbReference>
<dbReference type="AlphaFoldDB" id="A0A934QB23"/>
<comment type="caution">
    <text evidence="2">The sequence shown here is derived from an EMBL/GenBank/DDBJ whole genome shotgun (WGS) entry which is preliminary data.</text>
</comment>
<dbReference type="InterPro" id="IPR027417">
    <property type="entry name" value="P-loop_NTPase"/>
</dbReference>
<evidence type="ECO:0000313" key="3">
    <source>
        <dbReference type="Proteomes" id="UP000618733"/>
    </source>
</evidence>
<feature type="domain" description="Helicase ATP-binding" evidence="1">
    <location>
        <begin position="32"/>
        <end position="230"/>
    </location>
</feature>
<dbReference type="InterPro" id="IPR014001">
    <property type="entry name" value="Helicase_ATP-bd"/>
</dbReference>
<sequence>MNQRRSPKHAANPLGNLIDVHYAQTGASVNTDELGMREMQQRVFAQRGAKYLLVKAPPASGKSRALMFVGLDKLYEQGLKKVIVAVPERSIGQSFATTKLTEHGFWADWEVKPENNLCTPGGTSASKVEQFIRFIHSNDAVLVCTHATLRFAFEKLSPADFNDTVLAIDEFHHVSADTESSRLGALLADVMAESDVHIVAMTGSYFRGDSVPVLRPEVESMFTPVTFNYYDQLNGYRHLKSLGIGHHFYQGRWYDVLDEVLDLNKKTILHIPNVNSGESTKDKIEEVGRVIEAIGDWEYTDPETGVMTIRRRDTGEALRVADLVDDTDAFKRSQTLAYLTQIASKNRDAVDIIIALGMAKEGFDWPFAEHALTVGYRASLTEVIQIIGRVTRDSEGKPHAQFTNLIAQPDATTDDVTLAVNNMLKAITASLLMEQVLAENFTFRAKKGNDDAPKPGELRIEGFKEPSSPRVKQIIDTDLNDLKATILQDDSFAKAASGGLDPEVSNKVLIPKIIRERYPDLNETQVEELRQQVIVDSVIKNGEVKTVGDDRFVKMQHRWVKVTDLNINLIDKVNPFQRAFEVLSKSVTASVLRVVQDAIAATKVEITEQEALATWPKIQQFNKVEGRAPNIRSEDPIEKRYAEVLVWLQRKKAEAAAQKAAREAEGQLL</sequence>
<dbReference type="Gene3D" id="3.40.50.300">
    <property type="entry name" value="P-loop containing nucleotide triphosphate hydrolases"/>
    <property type="match status" value="2"/>
</dbReference>
<organism evidence="2 3">
    <name type="scientific">Leucobacter edaphi</name>
    <dbReference type="NCBI Taxonomy" id="2796472"/>
    <lineage>
        <taxon>Bacteria</taxon>
        <taxon>Bacillati</taxon>
        <taxon>Actinomycetota</taxon>
        <taxon>Actinomycetes</taxon>
        <taxon>Micrococcales</taxon>
        <taxon>Microbacteriaceae</taxon>
        <taxon>Leucobacter</taxon>
    </lineage>
</organism>
<gene>
    <name evidence="2" type="ORF">JD292_00680</name>
</gene>
<name>A0A934QB23_9MICO</name>
<dbReference type="SUPFAM" id="SSF52540">
    <property type="entry name" value="P-loop containing nucleoside triphosphate hydrolases"/>
    <property type="match status" value="1"/>
</dbReference>
<dbReference type="RefSeq" id="WP_200130807.1">
    <property type="nucleotide sequence ID" value="NZ_JAEHOI010000001.1"/>
</dbReference>
<accession>A0A934QB23</accession>
<proteinExistence type="predicted"/>
<dbReference type="Pfam" id="PF00270">
    <property type="entry name" value="DEAD"/>
    <property type="match status" value="1"/>
</dbReference>
<dbReference type="GO" id="GO:0005524">
    <property type="term" value="F:ATP binding"/>
    <property type="evidence" value="ECO:0007669"/>
    <property type="project" value="InterPro"/>
</dbReference>